<evidence type="ECO:0000256" key="4">
    <source>
        <dbReference type="PROSITE-ProRule" id="PRU00335"/>
    </source>
</evidence>
<dbReference type="InterPro" id="IPR041674">
    <property type="entry name" value="TetR_C_22"/>
</dbReference>
<dbReference type="OrthoDB" id="9785164at2"/>
<dbReference type="Pfam" id="PF00440">
    <property type="entry name" value="TetR_N"/>
    <property type="match status" value="1"/>
</dbReference>
<dbReference type="PROSITE" id="PS01081">
    <property type="entry name" value="HTH_TETR_1"/>
    <property type="match status" value="1"/>
</dbReference>
<accession>A0A4R9GEL1</accession>
<dbReference type="Gene3D" id="1.10.357.10">
    <property type="entry name" value="Tetracycline Repressor, domain 2"/>
    <property type="match status" value="1"/>
</dbReference>
<evidence type="ECO:0000259" key="5">
    <source>
        <dbReference type="PROSITE" id="PS50977"/>
    </source>
</evidence>
<proteinExistence type="predicted"/>
<dbReference type="InterPro" id="IPR009057">
    <property type="entry name" value="Homeodomain-like_sf"/>
</dbReference>
<dbReference type="InterPro" id="IPR001647">
    <property type="entry name" value="HTH_TetR"/>
</dbReference>
<evidence type="ECO:0000313" key="7">
    <source>
        <dbReference type="Proteomes" id="UP000298458"/>
    </source>
</evidence>
<evidence type="ECO:0000256" key="2">
    <source>
        <dbReference type="ARBA" id="ARBA00023125"/>
    </source>
</evidence>
<keyword evidence="2 4" id="KW-0238">DNA-binding</keyword>
<reference evidence="6" key="1">
    <citation type="journal article" date="2019" name="PLoS Negl. Trop. Dis.">
        <title>Revisiting the worldwide diversity of Leptospira species in the environment.</title>
        <authorList>
            <person name="Vincent A.T."/>
            <person name="Schiettekatte O."/>
            <person name="Bourhy P."/>
            <person name="Veyrier F.J."/>
            <person name="Picardeau M."/>
        </authorList>
    </citation>
    <scope>NUCLEOTIDE SEQUENCE [LARGE SCALE GENOMIC DNA]</scope>
    <source>
        <strain evidence="6">SSW15</strain>
    </source>
</reference>
<keyword evidence="7" id="KW-1185">Reference proteome</keyword>
<gene>
    <name evidence="6" type="ORF">EHO60_10545</name>
</gene>
<dbReference type="EMBL" id="RQET01000007">
    <property type="protein sequence ID" value="TGK10332.1"/>
    <property type="molecule type" value="Genomic_DNA"/>
</dbReference>
<dbReference type="PANTHER" id="PTHR30055:SF234">
    <property type="entry name" value="HTH-TYPE TRANSCRIPTIONAL REGULATOR BETI"/>
    <property type="match status" value="1"/>
</dbReference>
<comment type="caution">
    <text evidence="6">The sequence shown here is derived from an EMBL/GenBank/DDBJ whole genome shotgun (WGS) entry which is preliminary data.</text>
</comment>
<dbReference type="PRINTS" id="PR00455">
    <property type="entry name" value="HTHTETR"/>
</dbReference>
<keyword evidence="1" id="KW-0805">Transcription regulation</keyword>
<dbReference type="Proteomes" id="UP000298458">
    <property type="component" value="Unassembled WGS sequence"/>
</dbReference>
<dbReference type="AlphaFoldDB" id="A0A4R9GEL1"/>
<feature type="domain" description="HTH tetR-type" evidence="5">
    <location>
        <begin position="14"/>
        <end position="74"/>
    </location>
</feature>
<evidence type="ECO:0000313" key="6">
    <source>
        <dbReference type="EMBL" id="TGK10332.1"/>
    </source>
</evidence>
<evidence type="ECO:0000256" key="3">
    <source>
        <dbReference type="ARBA" id="ARBA00023163"/>
    </source>
</evidence>
<name>A0A4R9GEL1_9LEPT</name>
<dbReference type="GO" id="GO:0000976">
    <property type="term" value="F:transcription cis-regulatory region binding"/>
    <property type="evidence" value="ECO:0007669"/>
    <property type="project" value="TreeGrafter"/>
</dbReference>
<dbReference type="SUPFAM" id="SSF46689">
    <property type="entry name" value="Homeodomain-like"/>
    <property type="match status" value="1"/>
</dbReference>
<organism evidence="6 7">
    <name type="scientific">Leptospira fletcheri</name>
    <dbReference type="NCBI Taxonomy" id="2484981"/>
    <lineage>
        <taxon>Bacteria</taxon>
        <taxon>Pseudomonadati</taxon>
        <taxon>Spirochaetota</taxon>
        <taxon>Spirochaetia</taxon>
        <taxon>Leptospirales</taxon>
        <taxon>Leptospiraceae</taxon>
        <taxon>Leptospira</taxon>
    </lineage>
</organism>
<protein>
    <submittedName>
        <fullName evidence="6">TetR/AcrR family transcriptional regulator</fullName>
    </submittedName>
</protein>
<dbReference type="PROSITE" id="PS50977">
    <property type="entry name" value="HTH_TETR_2"/>
    <property type="match status" value="1"/>
</dbReference>
<dbReference type="InterPro" id="IPR023772">
    <property type="entry name" value="DNA-bd_HTH_TetR-type_CS"/>
</dbReference>
<dbReference type="PANTHER" id="PTHR30055">
    <property type="entry name" value="HTH-TYPE TRANSCRIPTIONAL REGULATOR RUTR"/>
    <property type="match status" value="1"/>
</dbReference>
<dbReference type="Pfam" id="PF17928">
    <property type="entry name" value="TetR_C_22"/>
    <property type="match status" value="1"/>
</dbReference>
<evidence type="ECO:0000256" key="1">
    <source>
        <dbReference type="ARBA" id="ARBA00023015"/>
    </source>
</evidence>
<feature type="DNA-binding region" description="H-T-H motif" evidence="4">
    <location>
        <begin position="37"/>
        <end position="56"/>
    </location>
</feature>
<keyword evidence="3" id="KW-0804">Transcription</keyword>
<dbReference type="InterPro" id="IPR050109">
    <property type="entry name" value="HTH-type_TetR-like_transc_reg"/>
</dbReference>
<sequence length="211" mass="24025">MKQEPRTPVQSRSRERVDMILKTARDLIGKRGIDAVSMREIAQSAGIQIGSLYQYFPGKNSLLLAIMREYYDRINEGTKTLLESVRNAEEFESLGEKALIQFAEFFQKDPALANLWAGARAVPELITEDNLDTHRNAELIVKTGLRCLPGLKENDLRPFALYTCHTMGTLVRFANELDSQQGKAVLEECRQILRLRLKSLADLSKSRRKKK</sequence>
<dbReference type="GO" id="GO:0003700">
    <property type="term" value="F:DNA-binding transcription factor activity"/>
    <property type="evidence" value="ECO:0007669"/>
    <property type="project" value="TreeGrafter"/>
</dbReference>